<evidence type="ECO:0000313" key="3">
    <source>
        <dbReference type="Proteomes" id="UP000733744"/>
    </source>
</evidence>
<accession>A0ABY3C7C6</accession>
<protein>
    <recommendedName>
        <fullName evidence="1">Phage tail collar domain-containing protein</fullName>
    </recommendedName>
</protein>
<gene>
    <name evidence="2" type="ORF">EKO24_015840</name>
</gene>
<evidence type="ECO:0000259" key="1">
    <source>
        <dbReference type="Pfam" id="PF07484"/>
    </source>
</evidence>
<dbReference type="RefSeq" id="WP_127028136.1">
    <property type="nucleotide sequence ID" value="NZ_RYFG02000110.1"/>
</dbReference>
<organism evidence="2 3">
    <name type="scientific">Candidatus Methylobacter oryzae</name>
    <dbReference type="NCBI Taxonomy" id="2497749"/>
    <lineage>
        <taxon>Bacteria</taxon>
        <taxon>Pseudomonadati</taxon>
        <taxon>Pseudomonadota</taxon>
        <taxon>Gammaproteobacteria</taxon>
        <taxon>Methylococcales</taxon>
        <taxon>Methylococcaceae</taxon>
        <taxon>Methylobacter</taxon>
    </lineage>
</organism>
<dbReference type="Pfam" id="PF07484">
    <property type="entry name" value="Collar"/>
    <property type="match status" value="1"/>
</dbReference>
<comment type="caution">
    <text evidence="2">The sequence shown here is derived from an EMBL/GenBank/DDBJ whole genome shotgun (WGS) entry which is preliminary data.</text>
</comment>
<evidence type="ECO:0000313" key="2">
    <source>
        <dbReference type="EMBL" id="TRW91958.1"/>
    </source>
</evidence>
<dbReference type="EMBL" id="RYFG02000110">
    <property type="protein sequence ID" value="TRW91958.1"/>
    <property type="molecule type" value="Genomic_DNA"/>
</dbReference>
<sequence>MDAFTGEIRILPYTFAPQGWVACNGQQANLQQYTALFATIGTIYGPSDQRTYFTLPNLQGQVLMGTGAGPGLTPRTIGQKVGAESVALNINQMAAHTHTVTAKVSTTTPATTMSAAPTATSWLSRAVQISGTTSSPVNAYSPSGTPDVTLAGQVFGSAGNVTPAAHENRQPYLPMRFCICTNGLFAVNPG</sequence>
<dbReference type="InterPro" id="IPR037053">
    <property type="entry name" value="Phage_tail_collar_dom_sf"/>
</dbReference>
<reference evidence="2 3" key="1">
    <citation type="journal article" date="2019" name="Antonie Van Leeuwenhoek">
        <title>Description of 'Ca. Methylobacter oryzae' KRF1, a novel species from the environmentally important Methylobacter clade 2.</title>
        <authorList>
            <person name="Khatri K."/>
            <person name="Mohite J.A."/>
            <person name="Pandit P.S."/>
            <person name="Bahulikar R."/>
            <person name="Rahalkar M.C."/>
        </authorList>
    </citation>
    <scope>NUCLEOTIDE SEQUENCE [LARGE SCALE GENOMIC DNA]</scope>
    <source>
        <strain evidence="2 3">KRF1</strain>
    </source>
</reference>
<dbReference type="Proteomes" id="UP000733744">
    <property type="component" value="Unassembled WGS sequence"/>
</dbReference>
<proteinExistence type="predicted"/>
<dbReference type="Gene3D" id="3.90.1340.10">
    <property type="entry name" value="Phage tail collar domain"/>
    <property type="match status" value="1"/>
</dbReference>
<feature type="domain" description="Phage tail collar" evidence="1">
    <location>
        <begin position="6"/>
        <end position="62"/>
    </location>
</feature>
<keyword evidence="3" id="KW-1185">Reference proteome</keyword>
<dbReference type="SUPFAM" id="SSF88874">
    <property type="entry name" value="Receptor-binding domain of short tail fibre protein gp12"/>
    <property type="match status" value="1"/>
</dbReference>
<dbReference type="InterPro" id="IPR011083">
    <property type="entry name" value="Phage_tail_collar_dom"/>
</dbReference>
<name>A0ABY3C7C6_9GAMM</name>